<comment type="caution">
    <text evidence="1">The sequence shown here is derived from an EMBL/GenBank/DDBJ whole genome shotgun (WGS) entry which is preliminary data.</text>
</comment>
<protein>
    <submittedName>
        <fullName evidence="1">Integrase catalytic subunit</fullName>
    </submittedName>
</protein>
<evidence type="ECO:0000313" key="1">
    <source>
        <dbReference type="EMBL" id="ELY83903.1"/>
    </source>
</evidence>
<dbReference type="Proteomes" id="UP000011592">
    <property type="component" value="Unassembled WGS sequence"/>
</dbReference>
<proteinExistence type="predicted"/>
<sequence length="49" mass="5596">MLLDVALFSRHGTDPATAFLQETREKNQLSEAKFLVDQFGYRLPSPELD</sequence>
<keyword evidence="2" id="KW-1185">Reference proteome</keyword>
<evidence type="ECO:0000313" key="2">
    <source>
        <dbReference type="Proteomes" id="UP000011592"/>
    </source>
</evidence>
<dbReference type="AlphaFoldDB" id="L9ZFC9"/>
<dbReference type="EMBL" id="AOIJ01000030">
    <property type="protein sequence ID" value="ELY83903.1"/>
    <property type="molecule type" value="Genomic_DNA"/>
</dbReference>
<accession>L9ZFC9</accession>
<organism evidence="1 2">
    <name type="scientific">Natrinema gari JCM 14663</name>
    <dbReference type="NCBI Taxonomy" id="1230459"/>
    <lineage>
        <taxon>Archaea</taxon>
        <taxon>Methanobacteriati</taxon>
        <taxon>Methanobacteriota</taxon>
        <taxon>Stenosarchaea group</taxon>
        <taxon>Halobacteria</taxon>
        <taxon>Halobacteriales</taxon>
        <taxon>Natrialbaceae</taxon>
        <taxon>Natrinema</taxon>
    </lineage>
</organism>
<name>L9ZFC9_9EURY</name>
<gene>
    <name evidence="1" type="ORF">C486_01709</name>
</gene>
<reference evidence="1 2" key="1">
    <citation type="journal article" date="2014" name="PLoS Genet.">
        <title>Phylogenetically driven sequencing of extremely halophilic archaea reveals strategies for static and dynamic osmo-response.</title>
        <authorList>
            <person name="Becker E.A."/>
            <person name="Seitzer P.M."/>
            <person name="Tritt A."/>
            <person name="Larsen D."/>
            <person name="Krusor M."/>
            <person name="Yao A.I."/>
            <person name="Wu D."/>
            <person name="Madern D."/>
            <person name="Eisen J.A."/>
            <person name="Darling A.E."/>
            <person name="Facciotti M.T."/>
        </authorList>
    </citation>
    <scope>NUCLEOTIDE SEQUENCE [LARGE SCALE GENOMIC DNA]</scope>
    <source>
        <strain evidence="1 2">JCM 14663</strain>
    </source>
</reference>